<dbReference type="InterPro" id="IPR023374">
    <property type="entry name" value="AttH-like_dom_sf"/>
</dbReference>
<dbReference type="Proteomes" id="UP000431922">
    <property type="component" value="Unassembled WGS sequence"/>
</dbReference>
<gene>
    <name evidence="1" type="ORF">GRI65_00030</name>
</gene>
<sequence>MALEPVALSLLDRPHLPQDGELDPANFKEWWHFNLLDDAYGLDLIVNLSLSGDITRPAVGEANLIVLAHEPAHGWTGGVRRHDGLTARVETATFDIQLDMVKLRFHRDRYVLKAESERPDGISVDVELVPRTEPMVVWKNTPIGSGHINWLITPYLEADGTIRVADRQYRIAGARAYHDHNWGRWLWGDNFGWDWGFCSAAAEVEGAPMSLVYDRTVDRAGHRIMEHSLALWHGESLLKFFPRQQIRMQRKGLYRQHIRRIPGVAGLIDPASVATVPGRIDIEARDGDDWVDACYIPDAAIQIAIPREVGFGLVQLNETLGWLTLSGSVAGLQFAATRRSCFEFVG</sequence>
<accession>A0A845B072</accession>
<protein>
    <recommendedName>
        <fullName evidence="3">Hydroxyneurosporene synthase (CrtC)</fullName>
    </recommendedName>
</protein>
<evidence type="ECO:0000313" key="2">
    <source>
        <dbReference type="Proteomes" id="UP000431922"/>
    </source>
</evidence>
<comment type="caution">
    <text evidence="1">The sequence shown here is derived from an EMBL/GenBank/DDBJ whole genome shotgun (WGS) entry which is preliminary data.</text>
</comment>
<name>A0A845B072_9SPHN</name>
<organism evidence="1 2">
    <name type="scientific">Allopontixanthobacter sediminis</name>
    <dbReference type="NCBI Taxonomy" id="1689985"/>
    <lineage>
        <taxon>Bacteria</taxon>
        <taxon>Pseudomonadati</taxon>
        <taxon>Pseudomonadota</taxon>
        <taxon>Alphaproteobacteria</taxon>
        <taxon>Sphingomonadales</taxon>
        <taxon>Erythrobacteraceae</taxon>
        <taxon>Allopontixanthobacter</taxon>
    </lineage>
</organism>
<dbReference type="EMBL" id="WTYL01000001">
    <property type="protein sequence ID" value="MXP42837.1"/>
    <property type="molecule type" value="Genomic_DNA"/>
</dbReference>
<dbReference type="RefSeq" id="WP_160754504.1">
    <property type="nucleotide sequence ID" value="NZ_WTYL01000001.1"/>
</dbReference>
<evidence type="ECO:0008006" key="3">
    <source>
        <dbReference type="Google" id="ProtNLM"/>
    </source>
</evidence>
<dbReference type="AlphaFoldDB" id="A0A845B072"/>
<dbReference type="SUPFAM" id="SSF159245">
    <property type="entry name" value="AttH-like"/>
    <property type="match status" value="1"/>
</dbReference>
<reference evidence="1 2" key="1">
    <citation type="submission" date="2019-12" db="EMBL/GenBank/DDBJ databases">
        <title>Genomic-based taxomic classification of the family Erythrobacteraceae.</title>
        <authorList>
            <person name="Xu L."/>
        </authorList>
    </citation>
    <scope>NUCLEOTIDE SEQUENCE [LARGE SCALE GENOMIC DNA]</scope>
    <source>
        <strain evidence="1 2">KCTC 42453</strain>
    </source>
</reference>
<dbReference type="OrthoDB" id="5491608at2"/>
<evidence type="ECO:0000313" key="1">
    <source>
        <dbReference type="EMBL" id="MXP42837.1"/>
    </source>
</evidence>
<keyword evidence="2" id="KW-1185">Reference proteome</keyword>
<dbReference type="Gene3D" id="2.40.370.10">
    <property type="entry name" value="AttH-like domain"/>
    <property type="match status" value="1"/>
</dbReference>
<proteinExistence type="predicted"/>